<dbReference type="InterPro" id="IPR008983">
    <property type="entry name" value="Tumour_necrosis_fac-like_dom"/>
</dbReference>
<evidence type="ECO:0000259" key="5">
    <source>
        <dbReference type="PROSITE" id="PS50049"/>
    </source>
</evidence>
<dbReference type="Proteomes" id="UP000694865">
    <property type="component" value="Unplaced"/>
</dbReference>
<comment type="similarity">
    <text evidence="2">Belongs to the tumor necrosis factor family.</text>
</comment>
<dbReference type="PANTHER" id="PTHR11471">
    <property type="entry name" value="TUMOR NECROSIS FACTOR FAMILY MEMBER"/>
    <property type="match status" value="1"/>
</dbReference>
<gene>
    <name evidence="7" type="primary">LOC102809215</name>
</gene>
<accession>A0ABM0M7F5</accession>
<evidence type="ECO:0000256" key="1">
    <source>
        <dbReference type="ARBA" id="ARBA00004370"/>
    </source>
</evidence>
<proteinExistence type="inferred from homology"/>
<name>A0ABM0M7F5_SACKO</name>
<keyword evidence="4" id="KW-0472">Membrane</keyword>
<dbReference type="RefSeq" id="XP_006815946.1">
    <property type="nucleotide sequence ID" value="XM_006815883.1"/>
</dbReference>
<reference evidence="7" key="1">
    <citation type="submission" date="2025-08" db="UniProtKB">
        <authorList>
            <consortium name="RefSeq"/>
        </authorList>
    </citation>
    <scope>IDENTIFICATION</scope>
    <source>
        <tissue evidence="7">Testes</tissue>
    </source>
</reference>
<evidence type="ECO:0000256" key="2">
    <source>
        <dbReference type="ARBA" id="ARBA00008670"/>
    </source>
</evidence>
<dbReference type="InterPro" id="IPR006052">
    <property type="entry name" value="TNF_dom"/>
</dbReference>
<evidence type="ECO:0000313" key="7">
    <source>
        <dbReference type="RefSeq" id="XP_006815946.1"/>
    </source>
</evidence>
<feature type="domain" description="THD" evidence="5">
    <location>
        <begin position="89"/>
        <end position="246"/>
    </location>
</feature>
<dbReference type="Gene3D" id="2.60.120.40">
    <property type="match status" value="1"/>
</dbReference>
<keyword evidence="3" id="KW-0202">Cytokine</keyword>
<comment type="subcellular location">
    <subcellularLocation>
        <location evidence="1">Membrane</location>
    </subcellularLocation>
</comment>
<dbReference type="GeneID" id="102809215"/>
<dbReference type="PANTHER" id="PTHR11471:SF13">
    <property type="entry name" value="TNF FAMILY PROFILE DOMAIN-CONTAINING PROTEIN"/>
    <property type="match status" value="1"/>
</dbReference>
<keyword evidence="6" id="KW-1185">Reference proteome</keyword>
<evidence type="ECO:0000256" key="3">
    <source>
        <dbReference type="ARBA" id="ARBA00022514"/>
    </source>
</evidence>
<evidence type="ECO:0000313" key="6">
    <source>
        <dbReference type="Proteomes" id="UP000694865"/>
    </source>
</evidence>
<protein>
    <submittedName>
        <fullName evidence="7">Tumor necrosis factor ligand superfamily member 10-like</fullName>
    </submittedName>
</protein>
<evidence type="ECO:0000256" key="4">
    <source>
        <dbReference type="ARBA" id="ARBA00023136"/>
    </source>
</evidence>
<dbReference type="SUPFAM" id="SSF49842">
    <property type="entry name" value="TNF-like"/>
    <property type="match status" value="1"/>
</dbReference>
<dbReference type="Pfam" id="PF00229">
    <property type="entry name" value="TNF"/>
    <property type="match status" value="1"/>
</dbReference>
<sequence length="249" mass="28627">MNQENKNSVLFEDKEVVSMNEQEIPKCCDVDQKTLQMIMENAEKKMGNIEMKNQLDDIRLEVDKLTALLARSNVSNFSGSYGSAHTSNAAIHLTSSHKGFNKPFDGEVEVKIGPWEAKHGITLKYGITTHDLGMYMVAPEHGIYYIYSQAYFQDEREGEDRKFASWKDYLHYTIRETDAYQDPITLMKSGRAEKIEKTSDLYYSSYHGGVFELRKGDKICMKAYLPRSGIRLDYRQESTFMGMYLVNGL</sequence>
<organism evidence="6 7">
    <name type="scientific">Saccoglossus kowalevskii</name>
    <name type="common">Acorn worm</name>
    <dbReference type="NCBI Taxonomy" id="10224"/>
    <lineage>
        <taxon>Eukaryota</taxon>
        <taxon>Metazoa</taxon>
        <taxon>Hemichordata</taxon>
        <taxon>Enteropneusta</taxon>
        <taxon>Harrimaniidae</taxon>
        <taxon>Saccoglossus</taxon>
    </lineage>
</organism>
<dbReference type="PROSITE" id="PS50049">
    <property type="entry name" value="THD_2"/>
    <property type="match status" value="1"/>
</dbReference>